<evidence type="ECO:0000256" key="1">
    <source>
        <dbReference type="SAM" id="MobiDB-lite"/>
    </source>
</evidence>
<feature type="region of interest" description="Disordered" evidence="1">
    <location>
        <begin position="58"/>
        <end position="78"/>
    </location>
</feature>
<name>A0A0A8YN03_ARUDO</name>
<reference evidence="2" key="1">
    <citation type="submission" date="2014-09" db="EMBL/GenBank/DDBJ databases">
        <authorList>
            <person name="Magalhaes I.L.F."/>
            <person name="Oliveira U."/>
            <person name="Santos F.R."/>
            <person name="Vidigal T.H.D.A."/>
            <person name="Brescovit A.D."/>
            <person name="Santos A.J."/>
        </authorList>
    </citation>
    <scope>NUCLEOTIDE SEQUENCE</scope>
    <source>
        <tissue evidence="2">Shoot tissue taken approximately 20 cm above the soil surface</tissue>
    </source>
</reference>
<organism evidence="2">
    <name type="scientific">Arundo donax</name>
    <name type="common">Giant reed</name>
    <name type="synonym">Donax arundinaceus</name>
    <dbReference type="NCBI Taxonomy" id="35708"/>
    <lineage>
        <taxon>Eukaryota</taxon>
        <taxon>Viridiplantae</taxon>
        <taxon>Streptophyta</taxon>
        <taxon>Embryophyta</taxon>
        <taxon>Tracheophyta</taxon>
        <taxon>Spermatophyta</taxon>
        <taxon>Magnoliopsida</taxon>
        <taxon>Liliopsida</taxon>
        <taxon>Poales</taxon>
        <taxon>Poaceae</taxon>
        <taxon>PACMAD clade</taxon>
        <taxon>Arundinoideae</taxon>
        <taxon>Arundineae</taxon>
        <taxon>Arundo</taxon>
    </lineage>
</organism>
<evidence type="ECO:0000313" key="2">
    <source>
        <dbReference type="EMBL" id="JAD23982.1"/>
    </source>
</evidence>
<reference evidence="2" key="2">
    <citation type="journal article" date="2015" name="Data Brief">
        <title>Shoot transcriptome of the giant reed, Arundo donax.</title>
        <authorList>
            <person name="Barrero R.A."/>
            <person name="Guerrero F.D."/>
            <person name="Moolhuijzen P."/>
            <person name="Goolsby J.A."/>
            <person name="Tidwell J."/>
            <person name="Bellgard S.E."/>
            <person name="Bellgard M.I."/>
        </authorList>
    </citation>
    <scope>NUCLEOTIDE SEQUENCE</scope>
    <source>
        <tissue evidence="2">Shoot tissue taken approximately 20 cm above the soil surface</tissue>
    </source>
</reference>
<dbReference type="EMBL" id="GBRH01273913">
    <property type="protein sequence ID" value="JAD23982.1"/>
    <property type="molecule type" value="Transcribed_RNA"/>
</dbReference>
<accession>A0A0A8YN03</accession>
<sequence>MFSSVCKNSRYINSSRANSTDSNSSHRYKKQVLKFSFYFHFHSLFSFSFFSEAEAEQNGSKGFKHTDECDRCSPSTRK</sequence>
<proteinExistence type="predicted"/>
<protein>
    <submittedName>
        <fullName evidence="2">Uncharacterized protein</fullName>
    </submittedName>
</protein>
<dbReference type="AlphaFoldDB" id="A0A0A8YN03"/>